<accession>A0A382VYB9</accession>
<keyword evidence="2" id="KW-0560">Oxidoreductase</keyword>
<feature type="non-terminal residue" evidence="3">
    <location>
        <position position="118"/>
    </location>
</feature>
<dbReference type="GO" id="GO:0016491">
    <property type="term" value="F:oxidoreductase activity"/>
    <property type="evidence" value="ECO:0007669"/>
    <property type="project" value="UniProtKB-KW"/>
</dbReference>
<reference evidence="3" key="1">
    <citation type="submission" date="2018-05" db="EMBL/GenBank/DDBJ databases">
        <authorList>
            <person name="Lanie J.A."/>
            <person name="Ng W.-L."/>
            <person name="Kazmierczak K.M."/>
            <person name="Andrzejewski T.M."/>
            <person name="Davidsen T.M."/>
            <person name="Wayne K.J."/>
            <person name="Tettelin H."/>
            <person name="Glass J.I."/>
            <person name="Rusch D."/>
            <person name="Podicherti R."/>
            <person name="Tsui H.-C.T."/>
            <person name="Winkler M.E."/>
        </authorList>
    </citation>
    <scope>NUCLEOTIDE SEQUENCE</scope>
</reference>
<dbReference type="InterPro" id="IPR002347">
    <property type="entry name" value="SDR_fam"/>
</dbReference>
<dbReference type="Gene3D" id="3.40.50.720">
    <property type="entry name" value="NAD(P)-binding Rossmann-like Domain"/>
    <property type="match status" value="1"/>
</dbReference>
<evidence type="ECO:0000313" key="3">
    <source>
        <dbReference type="EMBL" id="SVD51596.1"/>
    </source>
</evidence>
<dbReference type="PANTHER" id="PTHR24321:SF8">
    <property type="entry name" value="ESTRADIOL 17-BETA-DEHYDROGENASE 8-RELATED"/>
    <property type="match status" value="1"/>
</dbReference>
<dbReference type="InterPro" id="IPR036291">
    <property type="entry name" value="NAD(P)-bd_dom_sf"/>
</dbReference>
<dbReference type="PRINTS" id="PR00081">
    <property type="entry name" value="GDHRDH"/>
</dbReference>
<protein>
    <submittedName>
        <fullName evidence="3">Uncharacterized protein</fullName>
    </submittedName>
</protein>
<organism evidence="3">
    <name type="scientific">marine metagenome</name>
    <dbReference type="NCBI Taxonomy" id="408172"/>
    <lineage>
        <taxon>unclassified sequences</taxon>
        <taxon>metagenomes</taxon>
        <taxon>ecological metagenomes</taxon>
    </lineage>
</organism>
<sequence>MRFTDKIALITGAAGGIGSATVHIVAGESGNVVALDNNETALADLLETTDSLPGKVEPILADAFNPASVHDAVDSVIERWGCIDILVNCIGGSTIIPETKRPIEELSLKEWKRVVEFN</sequence>
<proteinExistence type="inferred from homology"/>
<dbReference type="SUPFAM" id="SSF51735">
    <property type="entry name" value="NAD(P)-binding Rossmann-fold domains"/>
    <property type="match status" value="1"/>
</dbReference>
<dbReference type="AlphaFoldDB" id="A0A382VYB9"/>
<dbReference type="Pfam" id="PF00106">
    <property type="entry name" value="adh_short"/>
    <property type="match status" value="1"/>
</dbReference>
<comment type="similarity">
    <text evidence="1">Belongs to the short-chain dehydrogenases/reductases (SDR) family.</text>
</comment>
<dbReference type="EMBL" id="UINC01155633">
    <property type="protein sequence ID" value="SVD51596.1"/>
    <property type="molecule type" value="Genomic_DNA"/>
</dbReference>
<gene>
    <name evidence="3" type="ORF">METZ01_LOCUS404450</name>
</gene>
<dbReference type="CDD" id="cd05233">
    <property type="entry name" value="SDR_c"/>
    <property type="match status" value="1"/>
</dbReference>
<name>A0A382VYB9_9ZZZZ</name>
<evidence type="ECO:0000256" key="1">
    <source>
        <dbReference type="ARBA" id="ARBA00006484"/>
    </source>
</evidence>
<evidence type="ECO:0000256" key="2">
    <source>
        <dbReference type="ARBA" id="ARBA00023002"/>
    </source>
</evidence>
<dbReference type="PANTHER" id="PTHR24321">
    <property type="entry name" value="DEHYDROGENASES, SHORT CHAIN"/>
    <property type="match status" value="1"/>
</dbReference>